<feature type="transmembrane region" description="Helical" evidence="1">
    <location>
        <begin position="24"/>
        <end position="55"/>
    </location>
</feature>
<dbReference type="RefSeq" id="WP_269664000.1">
    <property type="nucleotide sequence ID" value="NZ_CP114413.1"/>
</dbReference>
<evidence type="ECO:0000313" key="3">
    <source>
        <dbReference type="Proteomes" id="UP001164439"/>
    </source>
</evidence>
<accession>A0ABY7KSB6</accession>
<proteinExistence type="predicted"/>
<protein>
    <submittedName>
        <fullName evidence="2">Uncharacterized protein</fullName>
    </submittedName>
</protein>
<gene>
    <name evidence="2" type="ORF">STRCI_008098</name>
</gene>
<keyword evidence="1" id="KW-0472">Membrane</keyword>
<organism evidence="2 3">
    <name type="scientific">Streptomyces cinnabarinus</name>
    <dbReference type="NCBI Taxonomy" id="67287"/>
    <lineage>
        <taxon>Bacteria</taxon>
        <taxon>Bacillati</taxon>
        <taxon>Actinomycetota</taxon>
        <taxon>Actinomycetes</taxon>
        <taxon>Kitasatosporales</taxon>
        <taxon>Streptomycetaceae</taxon>
        <taxon>Streptomyces</taxon>
    </lineage>
</organism>
<reference evidence="2" key="1">
    <citation type="submission" date="2022-12" db="EMBL/GenBank/DDBJ databases">
        <authorList>
            <person name="Ruckert C."/>
            <person name="Busche T."/>
            <person name="Kalinowski J."/>
            <person name="Wittmann C."/>
        </authorList>
    </citation>
    <scope>NUCLEOTIDE SEQUENCE</scope>
    <source>
        <strain evidence="2">DSM 40467</strain>
    </source>
</reference>
<evidence type="ECO:0000256" key="1">
    <source>
        <dbReference type="SAM" id="Phobius"/>
    </source>
</evidence>
<dbReference type="Proteomes" id="UP001164439">
    <property type="component" value="Chromosome"/>
</dbReference>
<name>A0ABY7KSB6_9ACTN</name>
<keyword evidence="1" id="KW-0812">Transmembrane</keyword>
<keyword evidence="1" id="KW-1133">Transmembrane helix</keyword>
<keyword evidence="3" id="KW-1185">Reference proteome</keyword>
<dbReference type="EMBL" id="CP114413">
    <property type="protein sequence ID" value="WAZ26515.1"/>
    <property type="molecule type" value="Genomic_DNA"/>
</dbReference>
<evidence type="ECO:0000313" key="2">
    <source>
        <dbReference type="EMBL" id="WAZ26515.1"/>
    </source>
</evidence>
<sequence length="59" mass="5892">MTALLCETYPGGCPLHGASRWHTVVVIVVIAVIVSACAGLSPDWVVACAAIVAAAGSGR</sequence>